<accession>A0A091DCU5</accession>
<dbReference type="AlphaFoldDB" id="A0A091DCU5"/>
<evidence type="ECO:0000313" key="3">
    <source>
        <dbReference type="Proteomes" id="UP000028990"/>
    </source>
</evidence>
<name>A0A091DCU5_FUKDA</name>
<sequence>MHGRAPHLDSGTRAARSHRRPPRSPGPDCEVHDTPGTREPWSNSGTASSQAVSLMALGLDDILILLDPGIPVSPHQEHLSNQTVRGKATSQSPLNARFQARCLAHPCLLRNRA</sequence>
<organism evidence="2 3">
    <name type="scientific">Fukomys damarensis</name>
    <name type="common">Damaraland mole rat</name>
    <name type="synonym">Cryptomys damarensis</name>
    <dbReference type="NCBI Taxonomy" id="885580"/>
    <lineage>
        <taxon>Eukaryota</taxon>
        <taxon>Metazoa</taxon>
        <taxon>Chordata</taxon>
        <taxon>Craniata</taxon>
        <taxon>Vertebrata</taxon>
        <taxon>Euteleostomi</taxon>
        <taxon>Mammalia</taxon>
        <taxon>Eutheria</taxon>
        <taxon>Euarchontoglires</taxon>
        <taxon>Glires</taxon>
        <taxon>Rodentia</taxon>
        <taxon>Hystricomorpha</taxon>
        <taxon>Bathyergidae</taxon>
        <taxon>Fukomys</taxon>
    </lineage>
</organism>
<feature type="compositionally biased region" description="Polar residues" evidence="1">
    <location>
        <begin position="40"/>
        <end position="49"/>
    </location>
</feature>
<gene>
    <name evidence="2" type="ORF">H920_10154</name>
</gene>
<feature type="region of interest" description="Disordered" evidence="1">
    <location>
        <begin position="1"/>
        <end position="49"/>
    </location>
</feature>
<keyword evidence="3" id="KW-1185">Reference proteome</keyword>
<evidence type="ECO:0000256" key="1">
    <source>
        <dbReference type="SAM" id="MobiDB-lite"/>
    </source>
</evidence>
<evidence type="ECO:0000313" key="2">
    <source>
        <dbReference type="EMBL" id="KFO28293.1"/>
    </source>
</evidence>
<reference evidence="2 3" key="1">
    <citation type="submission" date="2013-11" db="EMBL/GenBank/DDBJ databases">
        <title>The Damaraland mole rat (Fukomys damarensis) genome and evolution of African mole rats.</title>
        <authorList>
            <person name="Gladyshev V.N."/>
            <person name="Fang X."/>
        </authorList>
    </citation>
    <scope>NUCLEOTIDE SEQUENCE [LARGE SCALE GENOMIC DNA]</scope>
    <source>
        <tissue evidence="2">Liver</tissue>
    </source>
</reference>
<dbReference type="Proteomes" id="UP000028990">
    <property type="component" value="Unassembled WGS sequence"/>
</dbReference>
<proteinExistence type="predicted"/>
<dbReference type="EMBL" id="KN122776">
    <property type="protein sequence ID" value="KFO28293.1"/>
    <property type="molecule type" value="Genomic_DNA"/>
</dbReference>
<protein>
    <submittedName>
        <fullName evidence="2">Uncharacterized protein</fullName>
    </submittedName>
</protein>